<dbReference type="Pfam" id="PF00126">
    <property type="entry name" value="HTH_1"/>
    <property type="match status" value="1"/>
</dbReference>
<dbReference type="InterPro" id="IPR058163">
    <property type="entry name" value="LysR-type_TF_proteobact-type"/>
</dbReference>
<dbReference type="FunFam" id="1.10.10.10:FF:000001">
    <property type="entry name" value="LysR family transcriptional regulator"/>
    <property type="match status" value="1"/>
</dbReference>
<organism evidence="6 7">
    <name type="scientific">Pseudolysobacter antarcticus</name>
    <dbReference type="NCBI Taxonomy" id="2511995"/>
    <lineage>
        <taxon>Bacteria</taxon>
        <taxon>Pseudomonadati</taxon>
        <taxon>Pseudomonadota</taxon>
        <taxon>Gammaproteobacteria</taxon>
        <taxon>Lysobacterales</taxon>
        <taxon>Rhodanobacteraceae</taxon>
        <taxon>Pseudolysobacter</taxon>
    </lineage>
</organism>
<reference evidence="6 7" key="1">
    <citation type="submission" date="2019-01" db="EMBL/GenBank/DDBJ databases">
        <title>Pseudolysobacter antarctica gen. nov., sp. nov., isolated from Fildes Peninsula, Antarctica.</title>
        <authorList>
            <person name="Wei Z."/>
            <person name="Peng F."/>
        </authorList>
    </citation>
    <scope>NUCLEOTIDE SEQUENCE [LARGE SCALE GENOMIC DNA]</scope>
    <source>
        <strain evidence="6 7">AQ6-296</strain>
    </source>
</reference>
<evidence type="ECO:0000313" key="6">
    <source>
        <dbReference type="EMBL" id="QBB72399.1"/>
    </source>
</evidence>
<dbReference type="KEGG" id="xbc:ELE36_19620"/>
<dbReference type="EMBL" id="CP035704">
    <property type="protein sequence ID" value="QBB72399.1"/>
    <property type="molecule type" value="Genomic_DNA"/>
</dbReference>
<dbReference type="SUPFAM" id="SSF46785">
    <property type="entry name" value="Winged helix' DNA-binding domain"/>
    <property type="match status" value="1"/>
</dbReference>
<name>A0A411HPH2_9GAMM</name>
<dbReference type="InterPro" id="IPR036390">
    <property type="entry name" value="WH_DNA-bd_sf"/>
</dbReference>
<dbReference type="Pfam" id="PF03466">
    <property type="entry name" value="LysR_substrate"/>
    <property type="match status" value="1"/>
</dbReference>
<accession>A0A411HPH2</accession>
<dbReference type="SUPFAM" id="SSF53850">
    <property type="entry name" value="Periplasmic binding protein-like II"/>
    <property type="match status" value="1"/>
</dbReference>
<gene>
    <name evidence="6" type="ORF">ELE36_19620</name>
</gene>
<dbReference type="InterPro" id="IPR005119">
    <property type="entry name" value="LysR_subst-bd"/>
</dbReference>
<dbReference type="Gene3D" id="1.10.10.10">
    <property type="entry name" value="Winged helix-like DNA-binding domain superfamily/Winged helix DNA-binding domain"/>
    <property type="match status" value="1"/>
</dbReference>
<evidence type="ECO:0000256" key="1">
    <source>
        <dbReference type="ARBA" id="ARBA00009437"/>
    </source>
</evidence>
<keyword evidence="4" id="KW-0804">Transcription</keyword>
<sequence length="332" mass="36406">MDERRQLRSRKEMPMIVRSATAASGMDYDFGDIRAFIQVVENGGISAAATRLTIAKSVLSARIARLEKDVQAKLLHRSPRGVSLTDTGQRFYDRMRDVVARMQQAVDEVAGDDSDRISASLRIAAPMTFGTAYLGPLLFSFMHQHPDLELTLELDDRRIDILSSGHDLAVRIGRLEDSSLMARRIASSRRVLCCSPDYVQQHGLPRDIEQISQHACICYGNASIAPYWQFEAGASGGEPRQVVVRGRTHLNNGESMRDAAIAGLGLAALPLFIAAPALRAGTLIEVLHETPPVADAIHVVYPRTRYVSRAVRGVIDMLVAAYADGAPWDADV</sequence>
<dbReference type="PANTHER" id="PTHR30537:SF81">
    <property type="entry name" value="TRANSCRIPTIONAL REGULATOR-RELATED"/>
    <property type="match status" value="1"/>
</dbReference>
<dbReference type="Proteomes" id="UP000291562">
    <property type="component" value="Chromosome"/>
</dbReference>
<feature type="domain" description="HTH lysR-type" evidence="5">
    <location>
        <begin position="28"/>
        <end position="85"/>
    </location>
</feature>
<dbReference type="GO" id="GO:0043565">
    <property type="term" value="F:sequence-specific DNA binding"/>
    <property type="evidence" value="ECO:0007669"/>
    <property type="project" value="TreeGrafter"/>
</dbReference>
<dbReference type="Gene3D" id="3.40.190.290">
    <property type="match status" value="1"/>
</dbReference>
<evidence type="ECO:0000256" key="4">
    <source>
        <dbReference type="ARBA" id="ARBA00023163"/>
    </source>
</evidence>
<dbReference type="PROSITE" id="PS50931">
    <property type="entry name" value="HTH_LYSR"/>
    <property type="match status" value="1"/>
</dbReference>
<evidence type="ECO:0000313" key="7">
    <source>
        <dbReference type="Proteomes" id="UP000291562"/>
    </source>
</evidence>
<dbReference type="GO" id="GO:0003700">
    <property type="term" value="F:DNA-binding transcription factor activity"/>
    <property type="evidence" value="ECO:0007669"/>
    <property type="project" value="InterPro"/>
</dbReference>
<dbReference type="PANTHER" id="PTHR30537">
    <property type="entry name" value="HTH-TYPE TRANSCRIPTIONAL REGULATOR"/>
    <property type="match status" value="1"/>
</dbReference>
<dbReference type="CDD" id="cd08422">
    <property type="entry name" value="PBP2_CrgA_like"/>
    <property type="match status" value="1"/>
</dbReference>
<dbReference type="OrthoDB" id="9810065at2"/>
<dbReference type="FunFam" id="3.40.190.290:FF:000001">
    <property type="entry name" value="Transcriptional regulator, LysR family"/>
    <property type="match status" value="1"/>
</dbReference>
<keyword evidence="7" id="KW-1185">Reference proteome</keyword>
<dbReference type="GO" id="GO:0006351">
    <property type="term" value="P:DNA-templated transcription"/>
    <property type="evidence" value="ECO:0007669"/>
    <property type="project" value="TreeGrafter"/>
</dbReference>
<evidence type="ECO:0000256" key="3">
    <source>
        <dbReference type="ARBA" id="ARBA00023125"/>
    </source>
</evidence>
<protein>
    <submittedName>
        <fullName evidence="6">LysR family transcriptional regulator</fullName>
    </submittedName>
</protein>
<evidence type="ECO:0000256" key="2">
    <source>
        <dbReference type="ARBA" id="ARBA00023015"/>
    </source>
</evidence>
<comment type="similarity">
    <text evidence="1">Belongs to the LysR transcriptional regulatory family.</text>
</comment>
<dbReference type="InterPro" id="IPR036388">
    <property type="entry name" value="WH-like_DNA-bd_sf"/>
</dbReference>
<proteinExistence type="inferred from homology"/>
<keyword evidence="3" id="KW-0238">DNA-binding</keyword>
<keyword evidence="2" id="KW-0805">Transcription regulation</keyword>
<evidence type="ECO:0000259" key="5">
    <source>
        <dbReference type="PROSITE" id="PS50931"/>
    </source>
</evidence>
<dbReference type="InterPro" id="IPR000847">
    <property type="entry name" value="LysR_HTH_N"/>
</dbReference>
<dbReference type="AlphaFoldDB" id="A0A411HPH2"/>